<name>A0ABN7W3A5_GIGMA</name>
<accession>A0ABN7W3A5</accession>
<dbReference type="EMBL" id="CAJVQB010029527">
    <property type="protein sequence ID" value="CAG8814164.1"/>
    <property type="molecule type" value="Genomic_DNA"/>
</dbReference>
<gene>
    <name evidence="2" type="ORF">GMARGA_LOCUS25978</name>
</gene>
<sequence>MESEEEFDKANLCFTSNVDVNIFEEILNSNRQLRTEEGGNSTDSEVETDLTDSEEYLYPLTKGQSVKG</sequence>
<comment type="caution">
    <text evidence="2">The sequence shown here is derived from an EMBL/GenBank/DDBJ whole genome shotgun (WGS) entry which is preliminary data.</text>
</comment>
<proteinExistence type="predicted"/>
<dbReference type="Proteomes" id="UP000789901">
    <property type="component" value="Unassembled WGS sequence"/>
</dbReference>
<feature type="non-terminal residue" evidence="2">
    <location>
        <position position="68"/>
    </location>
</feature>
<reference evidence="2 3" key="1">
    <citation type="submission" date="2021-06" db="EMBL/GenBank/DDBJ databases">
        <authorList>
            <person name="Kallberg Y."/>
            <person name="Tangrot J."/>
            <person name="Rosling A."/>
        </authorList>
    </citation>
    <scope>NUCLEOTIDE SEQUENCE [LARGE SCALE GENOMIC DNA]</scope>
    <source>
        <strain evidence="2 3">120-4 pot B 10/14</strain>
    </source>
</reference>
<protein>
    <submittedName>
        <fullName evidence="2">18278_t:CDS:1</fullName>
    </submittedName>
</protein>
<feature type="compositionally biased region" description="Acidic residues" evidence="1">
    <location>
        <begin position="44"/>
        <end position="55"/>
    </location>
</feature>
<evidence type="ECO:0000256" key="1">
    <source>
        <dbReference type="SAM" id="MobiDB-lite"/>
    </source>
</evidence>
<evidence type="ECO:0000313" key="2">
    <source>
        <dbReference type="EMBL" id="CAG8814164.1"/>
    </source>
</evidence>
<feature type="region of interest" description="Disordered" evidence="1">
    <location>
        <begin position="32"/>
        <end position="68"/>
    </location>
</feature>
<evidence type="ECO:0000313" key="3">
    <source>
        <dbReference type="Proteomes" id="UP000789901"/>
    </source>
</evidence>
<keyword evidence="3" id="KW-1185">Reference proteome</keyword>
<organism evidence="2 3">
    <name type="scientific">Gigaspora margarita</name>
    <dbReference type="NCBI Taxonomy" id="4874"/>
    <lineage>
        <taxon>Eukaryota</taxon>
        <taxon>Fungi</taxon>
        <taxon>Fungi incertae sedis</taxon>
        <taxon>Mucoromycota</taxon>
        <taxon>Glomeromycotina</taxon>
        <taxon>Glomeromycetes</taxon>
        <taxon>Diversisporales</taxon>
        <taxon>Gigasporaceae</taxon>
        <taxon>Gigaspora</taxon>
    </lineage>
</organism>
<feature type="compositionally biased region" description="Polar residues" evidence="1">
    <location>
        <begin position="32"/>
        <end position="43"/>
    </location>
</feature>